<dbReference type="EMBL" id="BRPL01000004">
    <property type="protein sequence ID" value="GLB47632.1"/>
    <property type="molecule type" value="Genomic_DNA"/>
</dbReference>
<dbReference type="Proteomes" id="UP001144204">
    <property type="component" value="Unassembled WGS sequence"/>
</dbReference>
<dbReference type="PROSITE" id="PS51273">
    <property type="entry name" value="GATASE_TYPE_1"/>
    <property type="match status" value="1"/>
</dbReference>
<dbReference type="CDD" id="cd01745">
    <property type="entry name" value="GATase1_2"/>
    <property type="match status" value="1"/>
</dbReference>
<dbReference type="Pfam" id="PF07722">
    <property type="entry name" value="Peptidase_C26"/>
    <property type="match status" value="1"/>
</dbReference>
<organism evidence="1 2">
    <name type="scientific">Philodulcilactobacillus myokoensis</name>
    <dbReference type="NCBI Taxonomy" id="2929573"/>
    <lineage>
        <taxon>Bacteria</taxon>
        <taxon>Bacillati</taxon>
        <taxon>Bacillota</taxon>
        <taxon>Bacilli</taxon>
        <taxon>Lactobacillales</taxon>
        <taxon>Lactobacillaceae</taxon>
        <taxon>Philodulcilactobacillus</taxon>
    </lineage>
</organism>
<dbReference type="InterPro" id="IPR029062">
    <property type="entry name" value="Class_I_gatase-like"/>
</dbReference>
<dbReference type="PANTHER" id="PTHR43235">
    <property type="entry name" value="GLUTAMINE AMIDOTRANSFERASE PB2B2.05-RELATED"/>
    <property type="match status" value="1"/>
</dbReference>
<keyword evidence="2" id="KW-1185">Reference proteome</keyword>
<name>A0A9W6ETV8_9LACO</name>
<keyword evidence="1" id="KW-0378">Hydrolase</keyword>
<reference evidence="1" key="2">
    <citation type="journal article" date="2023" name="PLoS ONE">
        <title>Philodulcilactobacillus myokoensis gen. nov., sp. nov., a fructophilic, acidophilic, and agar-phobic lactic acid bacterium isolated from fermented vegetable extracts.</title>
        <authorList>
            <person name="Kouya T."/>
            <person name="Ishiyama Y."/>
            <person name="Ohashi S."/>
            <person name="Kumakubo R."/>
            <person name="Yamazaki T."/>
            <person name="Otaki T."/>
        </authorList>
    </citation>
    <scope>NUCLEOTIDE SEQUENCE</scope>
    <source>
        <strain evidence="1">WR16-4</strain>
    </source>
</reference>
<dbReference type="GO" id="GO:0005829">
    <property type="term" value="C:cytosol"/>
    <property type="evidence" value="ECO:0007669"/>
    <property type="project" value="TreeGrafter"/>
</dbReference>
<dbReference type="GO" id="GO:0033969">
    <property type="term" value="F:gamma-glutamyl-gamma-aminobutyrate hydrolase activity"/>
    <property type="evidence" value="ECO:0007669"/>
    <property type="project" value="TreeGrafter"/>
</dbReference>
<gene>
    <name evidence="1" type="ORF">WR164_16110</name>
</gene>
<evidence type="ECO:0000313" key="1">
    <source>
        <dbReference type="EMBL" id="GLB47632.1"/>
    </source>
</evidence>
<dbReference type="Gene3D" id="3.40.50.880">
    <property type="match status" value="1"/>
</dbReference>
<protein>
    <submittedName>
        <fullName evidence="1">Gamma-glutamyl-gamma-aminobutyrate hydrolase</fullName>
    </submittedName>
</protein>
<dbReference type="AlphaFoldDB" id="A0A9W6ETV8"/>
<accession>A0A9W6ETV8</accession>
<dbReference type="SUPFAM" id="SSF52317">
    <property type="entry name" value="Class I glutamine amidotransferase-like"/>
    <property type="match status" value="1"/>
</dbReference>
<dbReference type="PANTHER" id="PTHR43235:SF1">
    <property type="entry name" value="GLUTAMINE AMIDOTRANSFERASE PB2B2.05-RELATED"/>
    <property type="match status" value="1"/>
</dbReference>
<reference evidence="1" key="1">
    <citation type="submission" date="2022-07" db="EMBL/GenBank/DDBJ databases">
        <authorList>
            <person name="Kouya T."/>
            <person name="Ishiyama Y."/>
        </authorList>
    </citation>
    <scope>NUCLEOTIDE SEQUENCE</scope>
    <source>
        <strain evidence="1">WR16-4</strain>
    </source>
</reference>
<comment type="caution">
    <text evidence="1">The sequence shown here is derived from an EMBL/GenBank/DDBJ whole genome shotgun (WGS) entry which is preliminary data.</text>
</comment>
<dbReference type="GO" id="GO:0006598">
    <property type="term" value="P:polyamine catabolic process"/>
    <property type="evidence" value="ECO:0007669"/>
    <property type="project" value="TreeGrafter"/>
</dbReference>
<dbReference type="InterPro" id="IPR011697">
    <property type="entry name" value="Peptidase_C26"/>
</dbReference>
<dbReference type="RefSeq" id="WP_286137168.1">
    <property type="nucleotide sequence ID" value="NZ_BRPL01000004.1"/>
</dbReference>
<dbReference type="InterPro" id="IPR044668">
    <property type="entry name" value="PuuD-like"/>
</dbReference>
<sequence length="244" mass="27457">MRIGITADVNFGPQKSARMYKANMVQHVLIDLLSKHNIVPVMLPVVKPQMAKRLLKLVDGIILTGGPDVAPNLYHEEPIETNSISYQPRDDFEISLIKAAVKNHKPILGLCRGIQAINVALGGTLYQDLKREFHPINNQPLINHSQNEEVFQETHHVLIDQNSKLFQSIGEKALVNSRHHQAVKDLGEGLKITATAPDGVIEGIENADASVQGVQWHPEYLWKEDMKEEKLFTDFFNRVGDDYD</sequence>
<proteinExistence type="predicted"/>
<evidence type="ECO:0000313" key="2">
    <source>
        <dbReference type="Proteomes" id="UP001144204"/>
    </source>
</evidence>